<feature type="compositionally biased region" description="Basic and acidic residues" evidence="12">
    <location>
        <begin position="12"/>
        <end position="47"/>
    </location>
</feature>
<dbReference type="OMA" id="LITGDCF"/>
<feature type="region of interest" description="Disordered" evidence="12">
    <location>
        <begin position="1"/>
        <end position="47"/>
    </location>
</feature>
<keyword evidence="8 10" id="KW-0539">Nucleus</keyword>
<comment type="similarity">
    <text evidence="10">Belongs to the class I-like SAM-binding methyltransferase superfamily. mRNA cap 0 methyltransferase family.</text>
</comment>
<dbReference type="STRING" id="857967.G0QUL9"/>
<dbReference type="PANTHER" id="PTHR12189">
    <property type="entry name" value="MRNA GUANINE-7- METHYLTRANSFERASE"/>
    <property type="match status" value="1"/>
</dbReference>
<feature type="binding site" evidence="11">
    <location>
        <position position="203"/>
    </location>
    <ligand>
        <name>S-adenosyl-L-methionine</name>
        <dbReference type="ChEBI" id="CHEBI:59789"/>
    </ligand>
</feature>
<reference evidence="14 15" key="1">
    <citation type="submission" date="2011-07" db="EMBL/GenBank/DDBJ databases">
        <authorList>
            <person name="Coyne R."/>
            <person name="Brami D."/>
            <person name="Johnson J."/>
            <person name="Hostetler J."/>
            <person name="Hannick L."/>
            <person name="Clark T."/>
            <person name="Cassidy-Hanley D."/>
            <person name="Inman J."/>
        </authorList>
    </citation>
    <scope>NUCLEOTIDE SEQUENCE [LARGE SCALE GENOMIC DNA]</scope>
    <source>
        <strain evidence="14 15">G5</strain>
    </source>
</reference>
<dbReference type="PANTHER" id="PTHR12189:SF2">
    <property type="entry name" value="MRNA CAP GUANINE-N7 METHYLTRANSFERASE"/>
    <property type="match status" value="1"/>
</dbReference>
<keyword evidence="4 10" id="KW-0808">Transferase</keyword>
<gene>
    <name evidence="14" type="ORF">IMG5_117900</name>
</gene>
<dbReference type="GO" id="GO:0003723">
    <property type="term" value="F:RNA binding"/>
    <property type="evidence" value="ECO:0007669"/>
    <property type="project" value="UniProtKB-KW"/>
</dbReference>
<dbReference type="RefSeq" id="XP_004034551.1">
    <property type="nucleotide sequence ID" value="XM_004034503.1"/>
</dbReference>
<dbReference type="OrthoDB" id="10248867at2759"/>
<dbReference type="PROSITE" id="PS51562">
    <property type="entry name" value="RNA_CAP0_MT"/>
    <property type="match status" value="1"/>
</dbReference>
<dbReference type="AlphaFoldDB" id="G0QUL9"/>
<evidence type="ECO:0000256" key="1">
    <source>
        <dbReference type="ARBA" id="ARBA00004123"/>
    </source>
</evidence>
<evidence type="ECO:0000256" key="3">
    <source>
        <dbReference type="ARBA" id="ARBA00022664"/>
    </source>
</evidence>
<evidence type="ECO:0000256" key="4">
    <source>
        <dbReference type="ARBA" id="ARBA00022679"/>
    </source>
</evidence>
<keyword evidence="6 10" id="KW-0694">RNA-binding</keyword>
<evidence type="ECO:0000313" key="14">
    <source>
        <dbReference type="EMBL" id="EGR31065.1"/>
    </source>
</evidence>
<dbReference type="GO" id="GO:0004482">
    <property type="term" value="F:mRNA 5'-cap (guanine-N7-)-methyltransferase activity"/>
    <property type="evidence" value="ECO:0007669"/>
    <property type="project" value="UniProtKB-EC"/>
</dbReference>
<feature type="compositionally biased region" description="Polar residues" evidence="12">
    <location>
        <begin position="1"/>
        <end position="11"/>
    </location>
</feature>
<feature type="binding site" evidence="11">
    <location>
        <position position="166"/>
    </location>
    <ligand>
        <name>S-adenosyl-L-methionine</name>
        <dbReference type="ChEBI" id="CHEBI:59789"/>
    </ligand>
</feature>
<dbReference type="Pfam" id="PF03291">
    <property type="entry name" value="mRNA_G-N7_MeTrfase"/>
    <property type="match status" value="1"/>
</dbReference>
<keyword evidence="3 10" id="KW-0507">mRNA processing</keyword>
<keyword evidence="15" id="KW-1185">Reference proteome</keyword>
<evidence type="ECO:0000256" key="2">
    <source>
        <dbReference type="ARBA" id="ARBA00022603"/>
    </source>
</evidence>
<dbReference type="InParanoid" id="G0QUL9"/>
<proteinExistence type="inferred from homology"/>
<dbReference type="GO" id="GO:0005634">
    <property type="term" value="C:nucleus"/>
    <property type="evidence" value="ECO:0007669"/>
    <property type="project" value="UniProtKB-SubCell"/>
</dbReference>
<comment type="catalytic activity">
    <reaction evidence="9">
        <text>a 5'-end (5'-triphosphoguanosine)-ribonucleoside in mRNA + S-adenosyl-L-methionine = a 5'-end (N(7)-methyl 5'-triphosphoguanosine)-ribonucleoside in mRNA + S-adenosyl-L-homocysteine</text>
        <dbReference type="Rhea" id="RHEA:67008"/>
        <dbReference type="Rhea" id="RHEA-COMP:17166"/>
        <dbReference type="Rhea" id="RHEA-COMP:17167"/>
        <dbReference type="ChEBI" id="CHEBI:57856"/>
        <dbReference type="ChEBI" id="CHEBI:59789"/>
        <dbReference type="ChEBI" id="CHEBI:156461"/>
        <dbReference type="ChEBI" id="CHEBI:167617"/>
        <dbReference type="EC" id="2.1.1.56"/>
    </reaction>
</comment>
<evidence type="ECO:0000256" key="9">
    <source>
        <dbReference type="ARBA" id="ARBA00044712"/>
    </source>
</evidence>
<keyword evidence="7 10" id="KW-0506">mRNA capping</keyword>
<dbReference type="EMBL" id="GL983917">
    <property type="protein sequence ID" value="EGR31065.1"/>
    <property type="molecule type" value="Genomic_DNA"/>
</dbReference>
<keyword evidence="2 10" id="KW-0489">Methyltransferase</keyword>
<evidence type="ECO:0000256" key="8">
    <source>
        <dbReference type="ARBA" id="ARBA00023242"/>
    </source>
</evidence>
<evidence type="ECO:0000313" key="15">
    <source>
        <dbReference type="Proteomes" id="UP000008983"/>
    </source>
</evidence>
<dbReference type="GeneID" id="14907202"/>
<name>G0QUL9_ICHMU</name>
<dbReference type="EC" id="2.1.1.56" evidence="10"/>
<comment type="subcellular location">
    <subcellularLocation>
        <location evidence="1 10">Nucleus</location>
    </subcellularLocation>
</comment>
<evidence type="ECO:0000256" key="11">
    <source>
        <dbReference type="PIRSR" id="PIRSR028762-1"/>
    </source>
</evidence>
<evidence type="ECO:0000256" key="5">
    <source>
        <dbReference type="ARBA" id="ARBA00022691"/>
    </source>
</evidence>
<feature type="binding site" evidence="11">
    <location>
        <position position="110"/>
    </location>
    <ligand>
        <name>S-adenosyl-L-methionine</name>
        <dbReference type="ChEBI" id="CHEBI:59789"/>
    </ligand>
</feature>
<evidence type="ECO:0000259" key="13">
    <source>
        <dbReference type="PROSITE" id="PS51562"/>
    </source>
</evidence>
<dbReference type="InterPro" id="IPR039753">
    <property type="entry name" value="RG7MT1"/>
</dbReference>
<dbReference type="InterPro" id="IPR004971">
    <property type="entry name" value="mRNA_G-N7_MeTrfase_dom"/>
</dbReference>
<dbReference type="eggNOG" id="KOG1975">
    <property type="taxonomic scope" value="Eukaryota"/>
</dbReference>
<evidence type="ECO:0000256" key="6">
    <source>
        <dbReference type="ARBA" id="ARBA00022884"/>
    </source>
</evidence>
<feature type="binding site" evidence="11">
    <location>
        <position position="236"/>
    </location>
    <ligand>
        <name>S-adenosyl-L-methionine</name>
        <dbReference type="ChEBI" id="CHEBI:59789"/>
    </ligand>
</feature>
<dbReference type="PIRSF" id="PIRSF028762">
    <property type="entry name" value="ABD1"/>
    <property type="match status" value="1"/>
</dbReference>
<feature type="domain" description="MRNA cap 0 methyltransferase" evidence="13">
    <location>
        <begin position="97"/>
        <end position="414"/>
    </location>
</feature>
<evidence type="ECO:0000256" key="12">
    <source>
        <dbReference type="SAM" id="MobiDB-lite"/>
    </source>
</evidence>
<protein>
    <recommendedName>
        <fullName evidence="10">mRNA cap guanine-N(7) methyltransferase</fullName>
        <ecNumber evidence="10">2.1.1.56</ecNumber>
    </recommendedName>
    <alternativeName>
        <fullName evidence="10">mRNA (guanine-N(7))-methyltransferase</fullName>
    </alternativeName>
    <alternativeName>
        <fullName evidence="10">mRNA cap methyltransferase</fullName>
    </alternativeName>
</protein>
<feature type="binding site" evidence="11">
    <location>
        <position position="144"/>
    </location>
    <ligand>
        <name>S-adenosyl-L-methionine</name>
        <dbReference type="ChEBI" id="CHEBI:59789"/>
    </ligand>
</feature>
<accession>G0QUL9</accession>
<feature type="binding site" evidence="11">
    <location>
        <position position="241"/>
    </location>
    <ligand>
        <name>S-adenosyl-L-methionine</name>
        <dbReference type="ChEBI" id="CHEBI:59789"/>
    </ligand>
</feature>
<dbReference type="Gene3D" id="3.40.50.150">
    <property type="entry name" value="Vaccinia Virus protein VP39"/>
    <property type="match status" value="1"/>
</dbReference>
<dbReference type="InterPro" id="IPR029063">
    <property type="entry name" value="SAM-dependent_MTases_sf"/>
</dbReference>
<evidence type="ECO:0000256" key="7">
    <source>
        <dbReference type="ARBA" id="ARBA00023042"/>
    </source>
</evidence>
<dbReference type="Proteomes" id="UP000008983">
    <property type="component" value="Unassembled WGS sequence"/>
</dbReference>
<dbReference type="CDD" id="cd02440">
    <property type="entry name" value="AdoMet_MTases"/>
    <property type="match status" value="1"/>
</dbReference>
<evidence type="ECO:0000256" key="10">
    <source>
        <dbReference type="PIRNR" id="PIRNR028762"/>
    </source>
</evidence>
<sequence>MERTNSNILQRENSEFELHFSQEEDNDNNKTDLELKQKKSQKNDNENKYNLEKDEENISEILTDNDEEYSDQIYINNQAQTYYEKQEVISMLTRQNLETADLRYFHNWIKSIIISKYSKQSQLIIQKEEDLTNCSNQLYVLEIGCGKGGDLKKWLHADIAFYIGVDISLNSLKEAHRRATQIMEQLPKKLMQKKFKFGFYQKDGTVPKEEFWKYIISEKFANDSKKGFNFDIVSCQMCMHYMFSNEQNAKNFFDNATSKLNNNGFLLLTFSDSNSIVKKMRNRSFKNDEGEYIFQNKYFSMKFKNLDFPDKNGLYGLKYDFYLQDAVGEKDSEGQIKYVSEYLVEINNLIELAYDYKLEVVENANFIDFYQQYKYEYKDLFSKMQLNFNEEHPQIDKDLWEVSHCYRVIVFKKVDLVKKRFKFHRGTAYKQIHEIPVPINYSKNPTGIQIK</sequence>
<dbReference type="SUPFAM" id="SSF53335">
    <property type="entry name" value="S-adenosyl-L-methionine-dependent methyltransferases"/>
    <property type="match status" value="1"/>
</dbReference>
<organism evidence="14 15">
    <name type="scientific">Ichthyophthirius multifiliis</name>
    <name type="common">White spot disease agent</name>
    <name type="synonym">Ich</name>
    <dbReference type="NCBI Taxonomy" id="5932"/>
    <lineage>
        <taxon>Eukaryota</taxon>
        <taxon>Sar</taxon>
        <taxon>Alveolata</taxon>
        <taxon>Ciliophora</taxon>
        <taxon>Intramacronucleata</taxon>
        <taxon>Oligohymenophorea</taxon>
        <taxon>Hymenostomatida</taxon>
        <taxon>Ophryoglenina</taxon>
        <taxon>Ichthyophthirius</taxon>
    </lineage>
</organism>
<dbReference type="InterPro" id="IPR016899">
    <property type="entry name" value="mRNA_G-N7_MeTrfase_euk"/>
</dbReference>
<keyword evidence="5 10" id="KW-0949">S-adenosyl-L-methionine</keyword>